<gene>
    <name evidence="1" type="ORF">FNV43_RR00829</name>
</gene>
<organism evidence="1 2">
    <name type="scientific">Rhamnella rubrinervis</name>
    <dbReference type="NCBI Taxonomy" id="2594499"/>
    <lineage>
        <taxon>Eukaryota</taxon>
        <taxon>Viridiplantae</taxon>
        <taxon>Streptophyta</taxon>
        <taxon>Embryophyta</taxon>
        <taxon>Tracheophyta</taxon>
        <taxon>Spermatophyta</taxon>
        <taxon>Magnoliopsida</taxon>
        <taxon>eudicotyledons</taxon>
        <taxon>Gunneridae</taxon>
        <taxon>Pentapetalae</taxon>
        <taxon>rosids</taxon>
        <taxon>fabids</taxon>
        <taxon>Rosales</taxon>
        <taxon>Rhamnaceae</taxon>
        <taxon>rhamnoid group</taxon>
        <taxon>Rhamneae</taxon>
        <taxon>Rhamnella</taxon>
    </lineage>
</organism>
<dbReference type="Proteomes" id="UP000796880">
    <property type="component" value="Unassembled WGS sequence"/>
</dbReference>
<sequence>MPSLQLRLRLLVFPHQSSGNFRKQHLSSVVLTSNNLGFEERHRQRTAINGVRSRTRPLPWRSFGRPGTVGDDVIAERKLRWRARFIVEPHVASSRMRITIRAKYWLLIWPQSQQEDYLRLAIDLLSEFHEFPLSELTDFDRDVKFL</sequence>
<protein>
    <submittedName>
        <fullName evidence="1">Uncharacterized protein</fullName>
    </submittedName>
</protein>
<evidence type="ECO:0000313" key="2">
    <source>
        <dbReference type="Proteomes" id="UP000796880"/>
    </source>
</evidence>
<dbReference type="AlphaFoldDB" id="A0A8K0HRF4"/>
<keyword evidence="2" id="KW-1185">Reference proteome</keyword>
<name>A0A8K0HRF4_9ROSA</name>
<dbReference type="EMBL" id="VOIH02000001">
    <property type="protein sequence ID" value="KAF3456179.1"/>
    <property type="molecule type" value="Genomic_DNA"/>
</dbReference>
<comment type="caution">
    <text evidence="1">The sequence shown here is derived from an EMBL/GenBank/DDBJ whole genome shotgun (WGS) entry which is preliminary data.</text>
</comment>
<dbReference type="OrthoDB" id="5600418at2759"/>
<evidence type="ECO:0000313" key="1">
    <source>
        <dbReference type="EMBL" id="KAF3456179.1"/>
    </source>
</evidence>
<reference evidence="1" key="1">
    <citation type="submission" date="2020-03" db="EMBL/GenBank/DDBJ databases">
        <title>A high-quality chromosome-level genome assembly of a woody plant with both climbing and erect habits, Rhamnella rubrinervis.</title>
        <authorList>
            <person name="Lu Z."/>
            <person name="Yang Y."/>
            <person name="Zhu X."/>
            <person name="Sun Y."/>
        </authorList>
    </citation>
    <scope>NUCLEOTIDE SEQUENCE</scope>
    <source>
        <strain evidence="1">BYM</strain>
        <tissue evidence="1">Leaf</tissue>
    </source>
</reference>
<proteinExistence type="predicted"/>
<accession>A0A8K0HRF4</accession>